<reference evidence="11" key="1">
    <citation type="submission" date="2014-07" db="EMBL/GenBank/DDBJ databases">
        <title>Identification of a novel salt tolerance gene in wild soybean by whole-genome sequencing.</title>
        <authorList>
            <person name="Lam H.-M."/>
            <person name="Qi X."/>
            <person name="Li M.-W."/>
            <person name="Liu X."/>
            <person name="Xie M."/>
            <person name="Ni M."/>
            <person name="Xu X."/>
        </authorList>
    </citation>
    <scope>NUCLEOTIDE SEQUENCE [LARGE SCALE GENOMIC DNA]</scope>
    <source>
        <tissue evidence="11">Root</tissue>
    </source>
</reference>
<keyword evidence="4" id="KW-0732">Signal</keyword>
<feature type="domain" description="Leucine-rich repeat-containing N-terminal plant-type" evidence="10">
    <location>
        <begin position="15"/>
        <end position="51"/>
    </location>
</feature>
<keyword evidence="6" id="KW-1133">Transmembrane helix</keyword>
<evidence type="ECO:0000256" key="7">
    <source>
        <dbReference type="ARBA" id="ARBA00023136"/>
    </source>
</evidence>
<dbReference type="EC" id="2.7.11.1" evidence="11"/>
<evidence type="ECO:0000256" key="9">
    <source>
        <dbReference type="ARBA" id="ARBA00023180"/>
    </source>
</evidence>
<evidence type="ECO:0000313" key="11">
    <source>
        <dbReference type="EMBL" id="KHN23043.1"/>
    </source>
</evidence>
<keyword evidence="2" id="KW-0433">Leucine-rich repeat</keyword>
<dbReference type="Proteomes" id="UP000053555">
    <property type="component" value="Unassembled WGS sequence"/>
</dbReference>
<dbReference type="Gene3D" id="3.80.10.10">
    <property type="entry name" value="Ribonuclease Inhibitor"/>
    <property type="match status" value="3"/>
</dbReference>
<dbReference type="PANTHER" id="PTHR48061:SF2">
    <property type="entry name" value="RECEPTOR LIKE PROTEIN 30-LIKE"/>
    <property type="match status" value="1"/>
</dbReference>
<evidence type="ECO:0000256" key="5">
    <source>
        <dbReference type="ARBA" id="ARBA00022737"/>
    </source>
</evidence>
<keyword evidence="5" id="KW-0677">Repeat</keyword>
<evidence type="ECO:0000256" key="8">
    <source>
        <dbReference type="ARBA" id="ARBA00023170"/>
    </source>
</evidence>
<comment type="subcellular location">
    <subcellularLocation>
        <location evidence="1">Membrane</location>
        <topology evidence="1">Single-pass type I membrane protein</topology>
    </subcellularLocation>
</comment>
<keyword evidence="9" id="KW-0325">Glycoprotein</keyword>
<dbReference type="PANTHER" id="PTHR48061">
    <property type="entry name" value="LEUCINE-RICH REPEAT RECEPTOR PROTEIN KINASE EMS1-LIKE-RELATED"/>
    <property type="match status" value="1"/>
</dbReference>
<evidence type="ECO:0000256" key="4">
    <source>
        <dbReference type="ARBA" id="ARBA00022729"/>
    </source>
</evidence>
<dbReference type="GO" id="GO:0004674">
    <property type="term" value="F:protein serine/threonine kinase activity"/>
    <property type="evidence" value="ECO:0007669"/>
    <property type="project" value="UniProtKB-EC"/>
</dbReference>
<protein>
    <submittedName>
        <fullName evidence="11">Receptor-like protein 12</fullName>
        <ecNumber evidence="11">2.7.11.1</ecNumber>
    </submittedName>
</protein>
<keyword evidence="7" id="KW-0472">Membrane</keyword>
<keyword evidence="11" id="KW-0808">Transferase</keyword>
<organism evidence="11">
    <name type="scientific">Glycine soja</name>
    <name type="common">Wild soybean</name>
    <dbReference type="NCBI Taxonomy" id="3848"/>
    <lineage>
        <taxon>Eukaryota</taxon>
        <taxon>Viridiplantae</taxon>
        <taxon>Streptophyta</taxon>
        <taxon>Embryophyta</taxon>
        <taxon>Tracheophyta</taxon>
        <taxon>Spermatophyta</taxon>
        <taxon>Magnoliopsida</taxon>
        <taxon>eudicotyledons</taxon>
        <taxon>Gunneridae</taxon>
        <taxon>Pentapetalae</taxon>
        <taxon>rosids</taxon>
        <taxon>fabids</taxon>
        <taxon>Fabales</taxon>
        <taxon>Fabaceae</taxon>
        <taxon>Papilionoideae</taxon>
        <taxon>50 kb inversion clade</taxon>
        <taxon>NPAAA clade</taxon>
        <taxon>indigoferoid/millettioid clade</taxon>
        <taxon>Phaseoleae</taxon>
        <taxon>Glycine</taxon>
        <taxon>Glycine subgen. Soja</taxon>
    </lineage>
</organism>
<dbReference type="Pfam" id="PF00560">
    <property type="entry name" value="LRR_1"/>
    <property type="match status" value="2"/>
</dbReference>
<dbReference type="InterPro" id="IPR046956">
    <property type="entry name" value="RLP23-like"/>
</dbReference>
<evidence type="ECO:0000256" key="6">
    <source>
        <dbReference type="ARBA" id="ARBA00022989"/>
    </source>
</evidence>
<name>A0A0B2QT77_GLYSO</name>
<evidence type="ECO:0000259" key="10">
    <source>
        <dbReference type="Pfam" id="PF08263"/>
    </source>
</evidence>
<dbReference type="InterPro" id="IPR001611">
    <property type="entry name" value="Leu-rich_rpt"/>
</dbReference>
<sequence length="468" mass="52049">MYVATSHCLIHEQYLLLNMKHNLVFNPVKSEKLVHWNQSGDCCQWNGVTCSELGRVIGLDLSEEFITEGLDNSSLTFHLRYLYLNLSNAGFEGQIPIEIALLTKQATLDLSTSFNLLHSLKLEKPNIGMLMQNLTEITELYLDGVMASATGKEWSHALSSMQKLQILSESSCNLSGTIDSSLSKLLSNCALTDVFPKGIFQMQKLKILDVSYNQDPHGSLPNFTQEGYLQTLSLSNTNISGQLPSTISDLKHLAIVDLYGCQFNGTLPVSLSKLSQLFHMDLSFNNFSGPLPSLNMSNNLKYLSLFQNALTGPITSTQWEKLLNLISINFGDNSFSGKFPSTLFTLPSLQELILSHNGFDGVLDEFPKVSFSNLQSVDLSNDKLQGPIPKSFLHLKNLGYLLLSPNQFNGTIWLDMFHRMQYLQTLGLSHNNLTVDITSSGDHGLSAFPNMTNLLLADCNLRKFPSFL</sequence>
<dbReference type="SUPFAM" id="SSF52058">
    <property type="entry name" value="L domain-like"/>
    <property type="match status" value="2"/>
</dbReference>
<evidence type="ECO:0000256" key="2">
    <source>
        <dbReference type="ARBA" id="ARBA00022614"/>
    </source>
</evidence>
<dbReference type="InterPro" id="IPR032675">
    <property type="entry name" value="LRR_dom_sf"/>
</dbReference>
<keyword evidence="8 11" id="KW-0675">Receptor</keyword>
<dbReference type="InterPro" id="IPR013210">
    <property type="entry name" value="LRR_N_plant-typ"/>
</dbReference>
<gene>
    <name evidence="11" type="ORF">glysoja_042059</name>
</gene>
<proteinExistence type="predicted"/>
<evidence type="ECO:0000256" key="3">
    <source>
        <dbReference type="ARBA" id="ARBA00022692"/>
    </source>
</evidence>
<dbReference type="EMBL" id="KN656641">
    <property type="protein sequence ID" value="KHN23043.1"/>
    <property type="molecule type" value="Genomic_DNA"/>
</dbReference>
<evidence type="ECO:0000256" key="1">
    <source>
        <dbReference type="ARBA" id="ARBA00004479"/>
    </source>
</evidence>
<dbReference type="Pfam" id="PF08263">
    <property type="entry name" value="LRRNT_2"/>
    <property type="match status" value="1"/>
</dbReference>
<keyword evidence="3" id="KW-0812">Transmembrane</keyword>
<dbReference type="GO" id="GO:0016020">
    <property type="term" value="C:membrane"/>
    <property type="evidence" value="ECO:0007669"/>
    <property type="project" value="UniProtKB-SubCell"/>
</dbReference>
<accession>A0A0B2QT77</accession>
<dbReference type="AlphaFoldDB" id="A0A0B2QT77"/>
<dbReference type="FunFam" id="3.80.10.10:FF:000041">
    <property type="entry name" value="LRR receptor-like serine/threonine-protein kinase ERECTA"/>
    <property type="match status" value="1"/>
</dbReference>